<evidence type="ECO:0000256" key="3">
    <source>
        <dbReference type="PIRNR" id="PIRNR027081"/>
    </source>
</evidence>
<dbReference type="PANTHER" id="PTHR13348">
    <property type="entry name" value="RIBONUCLEASE P SUBUNIT P29"/>
    <property type="match status" value="1"/>
</dbReference>
<dbReference type="GO" id="GO:0006364">
    <property type="term" value="P:rRNA processing"/>
    <property type="evidence" value="ECO:0007669"/>
    <property type="project" value="TreeGrafter"/>
</dbReference>
<dbReference type="AlphaFoldDB" id="A0A1E5RXU4"/>
<dbReference type="GO" id="GO:0000172">
    <property type="term" value="C:ribonuclease MRP complex"/>
    <property type="evidence" value="ECO:0007669"/>
    <property type="project" value="InterPro"/>
</dbReference>
<dbReference type="VEuPathDB" id="FungiDB:AWRI3580_g908"/>
<dbReference type="InterPro" id="IPR036980">
    <property type="entry name" value="RNase_P/MRP_Rpp29_sf"/>
</dbReference>
<dbReference type="GO" id="GO:0001682">
    <property type="term" value="P:tRNA 5'-leader removal"/>
    <property type="evidence" value="ECO:0007669"/>
    <property type="project" value="InterPro"/>
</dbReference>
<evidence type="ECO:0000256" key="1">
    <source>
        <dbReference type="ARBA" id="ARBA00004123"/>
    </source>
</evidence>
<dbReference type="InterPro" id="IPR016848">
    <property type="entry name" value="RNase_P/MRP_Rpp29-subunit"/>
</dbReference>
<comment type="caution">
    <text evidence="4">The sequence shown here is derived from an EMBL/GenBank/DDBJ whole genome shotgun (WGS) entry which is preliminary data.</text>
</comment>
<dbReference type="SMART" id="SM00538">
    <property type="entry name" value="POP4"/>
    <property type="match status" value="1"/>
</dbReference>
<dbReference type="InterPro" id="IPR023534">
    <property type="entry name" value="Rof/RNase_P-like"/>
</dbReference>
<dbReference type="OrthoDB" id="124041at2759"/>
<dbReference type="EMBL" id="LPNN01000002">
    <property type="protein sequence ID" value="OEJ91646.1"/>
    <property type="molecule type" value="Genomic_DNA"/>
</dbReference>
<proteinExistence type="inferred from homology"/>
<evidence type="ECO:0000256" key="2">
    <source>
        <dbReference type="ARBA" id="ARBA00006181"/>
    </source>
</evidence>
<dbReference type="Proteomes" id="UP000095358">
    <property type="component" value="Unassembled WGS sequence"/>
</dbReference>
<accession>A0A1E5RXU4</accession>
<dbReference type="Pfam" id="PF01868">
    <property type="entry name" value="RNase_P-MRP_p29"/>
    <property type="match status" value="1"/>
</dbReference>
<evidence type="ECO:0000313" key="4">
    <source>
        <dbReference type="EMBL" id="OEJ91646.1"/>
    </source>
</evidence>
<reference evidence="5" key="1">
    <citation type="journal article" date="2016" name="Genome Announc.">
        <title>Genome sequences of three species of Hanseniaspora isolated from spontaneous wine fermentations.</title>
        <authorList>
            <person name="Sternes P.R."/>
            <person name="Lee D."/>
            <person name="Kutyna D.R."/>
            <person name="Borneman A.R."/>
        </authorList>
    </citation>
    <scope>NUCLEOTIDE SEQUENCE [LARGE SCALE GENOMIC DNA]</scope>
    <source>
        <strain evidence="5">AWRI3580</strain>
    </source>
</reference>
<organism evidence="4 5">
    <name type="scientific">Hanseniaspora uvarum</name>
    <name type="common">Yeast</name>
    <name type="synonym">Kloeckera apiculata</name>
    <dbReference type="NCBI Taxonomy" id="29833"/>
    <lineage>
        <taxon>Eukaryota</taxon>
        <taxon>Fungi</taxon>
        <taxon>Dikarya</taxon>
        <taxon>Ascomycota</taxon>
        <taxon>Saccharomycotina</taxon>
        <taxon>Saccharomycetes</taxon>
        <taxon>Saccharomycodales</taxon>
        <taxon>Saccharomycodaceae</taxon>
        <taxon>Hanseniaspora</taxon>
    </lineage>
</organism>
<dbReference type="Gene3D" id="2.30.30.210">
    <property type="entry name" value="Ribonuclease P/MRP, subunit p29"/>
    <property type="match status" value="1"/>
</dbReference>
<comment type="subcellular location">
    <subcellularLocation>
        <location evidence="1">Nucleus</location>
    </subcellularLocation>
</comment>
<dbReference type="PANTHER" id="PTHR13348:SF0">
    <property type="entry name" value="RIBONUCLEASE P PROTEIN SUBUNIT P29"/>
    <property type="match status" value="1"/>
</dbReference>
<dbReference type="STRING" id="29833.A0A1E5RXU4"/>
<sequence>MNETTNFIKEQLLSKSKFNPSELEERVNPHLVVAPIAKKKIKQTTKKYNIDSKVSKNGVLKHLLVQNNYRMTNKLTKLHLNHFIKSSNKHIKEANYVLTKNDKAKLEKKSMYEYLKTEKSDLYKKIPISYEILFQKMFKDMWVPYIVDVLKIDPTADYKTSLSKLNLNVCLTKLAICDFNGCKIKVVKSENAGNIGKEGIVLWDSQKTFIVIENNKLGLDTIKILNKSKTVFEIQLPITENCKHSIIFHIIGDRLMYRSSDRVGKKFKNKNVKDLMYYINAEYLSS</sequence>
<keyword evidence="3" id="KW-0539">Nucleus</keyword>
<name>A0A1E5RXU4_HANUV</name>
<protein>
    <recommendedName>
        <fullName evidence="3">Ribonuclease P protein subunit</fullName>
    </recommendedName>
</protein>
<keyword evidence="3" id="KW-0819">tRNA processing</keyword>
<dbReference type="InterPro" id="IPR002730">
    <property type="entry name" value="Rpp29/RNP1"/>
</dbReference>
<dbReference type="GO" id="GO:0030677">
    <property type="term" value="C:ribonuclease P complex"/>
    <property type="evidence" value="ECO:0007669"/>
    <property type="project" value="InterPro"/>
</dbReference>
<dbReference type="GO" id="GO:0005634">
    <property type="term" value="C:nucleus"/>
    <property type="evidence" value="ECO:0007669"/>
    <property type="project" value="UniProtKB-SubCell"/>
</dbReference>
<dbReference type="GO" id="GO:0033204">
    <property type="term" value="F:ribonuclease P RNA binding"/>
    <property type="evidence" value="ECO:0007669"/>
    <property type="project" value="InterPro"/>
</dbReference>
<evidence type="ECO:0000313" key="5">
    <source>
        <dbReference type="Proteomes" id="UP000095358"/>
    </source>
</evidence>
<dbReference type="SUPFAM" id="SSF101744">
    <property type="entry name" value="Rof/RNase P subunit-like"/>
    <property type="match status" value="1"/>
</dbReference>
<gene>
    <name evidence="4" type="ORF">AWRI3580_g908</name>
</gene>
<dbReference type="PIRSF" id="PIRSF027081">
    <property type="entry name" value="RNase_P/MRP_p29_subunit"/>
    <property type="match status" value="1"/>
</dbReference>
<comment type="similarity">
    <text evidence="2">Belongs to the eukaryotic/archaeal RNase P protein component 1 family.</text>
</comment>
<keyword evidence="5" id="KW-1185">Reference proteome</keyword>